<accession>A0A8X6KJI0</accession>
<reference evidence="2" key="1">
    <citation type="submission" date="2020-08" db="EMBL/GenBank/DDBJ databases">
        <title>Multicomponent nature underlies the extraordinary mechanical properties of spider dragline silk.</title>
        <authorList>
            <person name="Kono N."/>
            <person name="Nakamura H."/>
            <person name="Mori M."/>
            <person name="Yoshida Y."/>
            <person name="Ohtoshi R."/>
            <person name="Malay A.D."/>
            <person name="Moran D.A.P."/>
            <person name="Tomita M."/>
            <person name="Numata K."/>
            <person name="Arakawa K."/>
        </authorList>
    </citation>
    <scope>NUCLEOTIDE SEQUENCE</scope>
</reference>
<evidence type="ECO:0000313" key="2">
    <source>
        <dbReference type="EMBL" id="GFS53542.1"/>
    </source>
</evidence>
<dbReference type="EMBL" id="BMAW01046083">
    <property type="protein sequence ID" value="GFS53542.1"/>
    <property type="molecule type" value="Genomic_DNA"/>
</dbReference>
<keyword evidence="1" id="KW-0812">Transmembrane</keyword>
<keyword evidence="3" id="KW-1185">Reference proteome</keyword>
<evidence type="ECO:0000256" key="1">
    <source>
        <dbReference type="SAM" id="Phobius"/>
    </source>
</evidence>
<organism evidence="2 3">
    <name type="scientific">Nephila pilipes</name>
    <name type="common">Giant wood spider</name>
    <name type="synonym">Nephila maculata</name>
    <dbReference type="NCBI Taxonomy" id="299642"/>
    <lineage>
        <taxon>Eukaryota</taxon>
        <taxon>Metazoa</taxon>
        <taxon>Ecdysozoa</taxon>
        <taxon>Arthropoda</taxon>
        <taxon>Chelicerata</taxon>
        <taxon>Arachnida</taxon>
        <taxon>Araneae</taxon>
        <taxon>Araneomorphae</taxon>
        <taxon>Entelegynae</taxon>
        <taxon>Araneoidea</taxon>
        <taxon>Nephilidae</taxon>
        <taxon>Nephila</taxon>
    </lineage>
</organism>
<evidence type="ECO:0000313" key="3">
    <source>
        <dbReference type="Proteomes" id="UP000887013"/>
    </source>
</evidence>
<comment type="caution">
    <text evidence="2">The sequence shown here is derived from an EMBL/GenBank/DDBJ whole genome shotgun (WGS) entry which is preliminary data.</text>
</comment>
<protein>
    <submittedName>
        <fullName evidence="2">Uncharacterized protein</fullName>
    </submittedName>
</protein>
<dbReference type="Proteomes" id="UP000887013">
    <property type="component" value="Unassembled WGS sequence"/>
</dbReference>
<keyword evidence="1" id="KW-0472">Membrane</keyword>
<sequence length="178" mass="20205">MTPGRRQKSSAMMLNSRKEKANFEIQVIDANTGSSPFTLNRSTKRGADMRRIEPMERKKLSSTSFDRAHTHTTNIWRGWHQMWSICARVTTMLGGAVIKPPLQKSIFGYLLAKHYIVGVYTFIIASIITDTKWCQQCGKARRQFSSSSAFVVVDEACVKRRLKWHVVAGRNDALPVIT</sequence>
<keyword evidence="1" id="KW-1133">Transmembrane helix</keyword>
<proteinExistence type="predicted"/>
<dbReference type="AlphaFoldDB" id="A0A8X6KJI0"/>
<gene>
    <name evidence="2" type="ORF">NPIL_70071</name>
</gene>
<feature type="transmembrane region" description="Helical" evidence="1">
    <location>
        <begin position="106"/>
        <end position="128"/>
    </location>
</feature>
<name>A0A8X6KJI0_NEPPI</name>